<evidence type="ECO:0000256" key="2">
    <source>
        <dbReference type="ARBA" id="ARBA00007608"/>
    </source>
</evidence>
<dbReference type="Proteomes" id="UP001324185">
    <property type="component" value="Chromosome"/>
</dbReference>
<dbReference type="PANTHER" id="PTHR43222:SF11">
    <property type="entry name" value="PHOSPHATASE NUDJ"/>
    <property type="match status" value="1"/>
</dbReference>
<proteinExistence type="inferred from homology"/>
<gene>
    <name evidence="6" type="primary">nudJ</name>
    <name evidence="8" type="ORF">SR900_09035</name>
</gene>
<evidence type="ECO:0000256" key="3">
    <source>
        <dbReference type="ARBA" id="ARBA00011245"/>
    </source>
</evidence>
<dbReference type="Gene3D" id="3.90.79.10">
    <property type="entry name" value="Nucleoside Triphosphate Pyrophosphohydrolase"/>
    <property type="match status" value="1"/>
</dbReference>
<keyword evidence="9" id="KW-1185">Reference proteome</keyword>
<name>A0ABZ0X2K6_9GAMM</name>
<organism evidence="8 9">
    <name type="scientific">Kangiella aquimarina</name>
    <dbReference type="NCBI Taxonomy" id="261965"/>
    <lineage>
        <taxon>Bacteria</taxon>
        <taxon>Pseudomonadati</taxon>
        <taxon>Pseudomonadota</taxon>
        <taxon>Gammaproteobacteria</taxon>
        <taxon>Kangiellales</taxon>
        <taxon>Kangiellaceae</taxon>
        <taxon>Kangiella</taxon>
    </lineage>
</organism>
<evidence type="ECO:0000259" key="7">
    <source>
        <dbReference type="PROSITE" id="PS51462"/>
    </source>
</evidence>
<evidence type="ECO:0000313" key="9">
    <source>
        <dbReference type="Proteomes" id="UP001324185"/>
    </source>
</evidence>
<dbReference type="CDD" id="cd03675">
    <property type="entry name" value="NUDIX_Hydrolase"/>
    <property type="match status" value="1"/>
</dbReference>
<evidence type="ECO:0000256" key="4">
    <source>
        <dbReference type="ARBA" id="ARBA00015552"/>
    </source>
</evidence>
<comment type="cofactor">
    <cofactor evidence="1 6">
        <name>Mg(2+)</name>
        <dbReference type="ChEBI" id="CHEBI:18420"/>
    </cofactor>
</comment>
<sequence length="169" mass="19311">MLPVHVTVAAVIEHNNRFLMVEERTSRGEIVFNQPAGHLESDESLIEAVIREVKEETGLIFNPTELVGTYTLNPASNNQYYQRFCFTGTFEQPFTLAPEDDDIIAAHWMTIDEILGKVPQHRTGLIVQCLKDYIKGQRYALDSILCSRDELSLQREGINFLKQIVTKQE</sequence>
<comment type="subunit">
    <text evidence="3 6">Monomer.</text>
</comment>
<reference evidence="8 9" key="1">
    <citation type="submission" date="2023-11" db="EMBL/GenBank/DDBJ databases">
        <title>MicrobeMod: A computational toolkit for identifying prokaryotic methylation and restriction-modification with nanopore sequencing.</title>
        <authorList>
            <person name="Crits-Christoph A."/>
            <person name="Kang S.C."/>
            <person name="Lee H."/>
            <person name="Ostrov N."/>
        </authorList>
    </citation>
    <scope>NUCLEOTIDE SEQUENCE [LARGE SCALE GENOMIC DNA]</scope>
    <source>
        <strain evidence="8 9">DSMZ 16071</strain>
    </source>
</reference>
<dbReference type="PANTHER" id="PTHR43222">
    <property type="entry name" value="NUDIX HYDROLASE 23"/>
    <property type="match status" value="1"/>
</dbReference>
<accession>A0ABZ0X2K6</accession>
<comment type="similarity">
    <text evidence="2 6">Belongs to the Nudix hydrolase family. NudJ subfamily.</text>
</comment>
<protein>
    <recommendedName>
        <fullName evidence="4 6">Phosphatase NudJ</fullName>
        <ecNumber evidence="6">3.6.1.-</ecNumber>
    </recommendedName>
</protein>
<dbReference type="PROSITE" id="PS00893">
    <property type="entry name" value="NUDIX_BOX"/>
    <property type="match status" value="1"/>
</dbReference>
<dbReference type="PROSITE" id="PS51462">
    <property type="entry name" value="NUDIX"/>
    <property type="match status" value="1"/>
</dbReference>
<evidence type="ECO:0000256" key="1">
    <source>
        <dbReference type="ARBA" id="ARBA00001946"/>
    </source>
</evidence>
<dbReference type="InterPro" id="IPR015797">
    <property type="entry name" value="NUDIX_hydrolase-like_dom_sf"/>
</dbReference>
<keyword evidence="5 6" id="KW-0378">Hydrolase</keyword>
<keyword evidence="6" id="KW-0460">Magnesium</keyword>
<dbReference type="RefSeq" id="WP_018625085.1">
    <property type="nucleotide sequence ID" value="NZ_CP140158.1"/>
</dbReference>
<dbReference type="Pfam" id="PF00293">
    <property type="entry name" value="NUDIX"/>
    <property type="match status" value="1"/>
</dbReference>
<dbReference type="InterPro" id="IPR033713">
    <property type="entry name" value="NudJ"/>
</dbReference>
<dbReference type="InterPro" id="IPR000086">
    <property type="entry name" value="NUDIX_hydrolase_dom"/>
</dbReference>
<evidence type="ECO:0000256" key="6">
    <source>
        <dbReference type="RuleBase" id="RU364043"/>
    </source>
</evidence>
<evidence type="ECO:0000313" key="8">
    <source>
        <dbReference type="EMBL" id="WQG84609.1"/>
    </source>
</evidence>
<dbReference type="EC" id="3.6.1.-" evidence="6"/>
<feature type="domain" description="Nudix hydrolase" evidence="7">
    <location>
        <begin position="3"/>
        <end position="132"/>
    </location>
</feature>
<evidence type="ECO:0000256" key="5">
    <source>
        <dbReference type="ARBA" id="ARBA00022801"/>
    </source>
</evidence>
<dbReference type="SUPFAM" id="SSF55811">
    <property type="entry name" value="Nudix"/>
    <property type="match status" value="1"/>
</dbReference>
<dbReference type="EMBL" id="CP140158">
    <property type="protein sequence ID" value="WQG84609.1"/>
    <property type="molecule type" value="Genomic_DNA"/>
</dbReference>
<dbReference type="GO" id="GO:0016787">
    <property type="term" value="F:hydrolase activity"/>
    <property type="evidence" value="ECO:0007669"/>
    <property type="project" value="UniProtKB-KW"/>
</dbReference>
<dbReference type="InterPro" id="IPR020084">
    <property type="entry name" value="NUDIX_hydrolase_CS"/>
</dbReference>